<evidence type="ECO:0000313" key="3">
    <source>
        <dbReference type="Proteomes" id="UP001501777"/>
    </source>
</evidence>
<name>A0ABP5Z9L9_STRLO</name>
<sequence length="130" mass="14746">MNGPEKVRPLARGREHGAWATSKLPLMPRNVSEARAASPRDHQTTREGAALRDRKIGDPVDAAELFNVRMNDALWDRLPSEDRREIDELVAARRHIKAIALMRERVGLPRPDLRDCVDLLEERARVLRGG</sequence>
<dbReference type="Proteomes" id="UP001501777">
    <property type="component" value="Unassembled WGS sequence"/>
</dbReference>
<feature type="compositionally biased region" description="Basic and acidic residues" evidence="1">
    <location>
        <begin position="1"/>
        <end position="17"/>
    </location>
</feature>
<proteinExistence type="predicted"/>
<keyword evidence="3" id="KW-1185">Reference proteome</keyword>
<protein>
    <submittedName>
        <fullName evidence="2">Uncharacterized protein</fullName>
    </submittedName>
</protein>
<feature type="compositionally biased region" description="Basic and acidic residues" evidence="1">
    <location>
        <begin position="38"/>
        <end position="54"/>
    </location>
</feature>
<gene>
    <name evidence="2" type="ORF">GCM10010276_33210</name>
</gene>
<feature type="region of interest" description="Disordered" evidence="1">
    <location>
        <begin position="1"/>
        <end position="54"/>
    </location>
</feature>
<accession>A0ABP5Z9L9</accession>
<organism evidence="2 3">
    <name type="scientific">Streptomyces longisporus</name>
    <dbReference type="NCBI Taxonomy" id="1948"/>
    <lineage>
        <taxon>Bacteria</taxon>
        <taxon>Bacillati</taxon>
        <taxon>Actinomycetota</taxon>
        <taxon>Actinomycetes</taxon>
        <taxon>Kitasatosporales</taxon>
        <taxon>Streptomycetaceae</taxon>
        <taxon>Streptomyces</taxon>
    </lineage>
</organism>
<reference evidence="3" key="1">
    <citation type="journal article" date="2019" name="Int. J. Syst. Evol. Microbiol.">
        <title>The Global Catalogue of Microorganisms (GCM) 10K type strain sequencing project: providing services to taxonomists for standard genome sequencing and annotation.</title>
        <authorList>
            <consortium name="The Broad Institute Genomics Platform"/>
            <consortium name="The Broad Institute Genome Sequencing Center for Infectious Disease"/>
            <person name="Wu L."/>
            <person name="Ma J."/>
        </authorList>
    </citation>
    <scope>NUCLEOTIDE SEQUENCE [LARGE SCALE GENOMIC DNA]</scope>
    <source>
        <strain evidence="3">JCM 4395</strain>
    </source>
</reference>
<evidence type="ECO:0000313" key="2">
    <source>
        <dbReference type="EMBL" id="GAA2491174.1"/>
    </source>
</evidence>
<comment type="caution">
    <text evidence="2">The sequence shown here is derived from an EMBL/GenBank/DDBJ whole genome shotgun (WGS) entry which is preliminary data.</text>
</comment>
<evidence type="ECO:0000256" key="1">
    <source>
        <dbReference type="SAM" id="MobiDB-lite"/>
    </source>
</evidence>
<dbReference type="EMBL" id="BAAASG010000007">
    <property type="protein sequence ID" value="GAA2491174.1"/>
    <property type="molecule type" value="Genomic_DNA"/>
</dbReference>